<dbReference type="AlphaFoldDB" id="A0A5C3NPI4"/>
<dbReference type="InterPro" id="IPR010730">
    <property type="entry name" value="HET"/>
</dbReference>
<evidence type="ECO:0000313" key="2">
    <source>
        <dbReference type="EMBL" id="TFK78238.1"/>
    </source>
</evidence>
<proteinExistence type="predicted"/>
<dbReference type="PANTHER" id="PTHR10622:SF10">
    <property type="entry name" value="HET DOMAIN-CONTAINING PROTEIN"/>
    <property type="match status" value="1"/>
</dbReference>
<organism evidence="2 3">
    <name type="scientific">Polyporus arcularius HHB13444</name>
    <dbReference type="NCBI Taxonomy" id="1314778"/>
    <lineage>
        <taxon>Eukaryota</taxon>
        <taxon>Fungi</taxon>
        <taxon>Dikarya</taxon>
        <taxon>Basidiomycota</taxon>
        <taxon>Agaricomycotina</taxon>
        <taxon>Agaricomycetes</taxon>
        <taxon>Polyporales</taxon>
        <taxon>Polyporaceae</taxon>
        <taxon>Polyporus</taxon>
    </lineage>
</organism>
<dbReference type="PANTHER" id="PTHR10622">
    <property type="entry name" value="HET DOMAIN-CONTAINING PROTEIN"/>
    <property type="match status" value="1"/>
</dbReference>
<dbReference type="EMBL" id="ML212685">
    <property type="protein sequence ID" value="TFK78238.1"/>
    <property type="molecule type" value="Genomic_DNA"/>
</dbReference>
<reference evidence="2 3" key="1">
    <citation type="journal article" date="2019" name="Nat. Ecol. Evol.">
        <title>Megaphylogeny resolves global patterns of mushroom evolution.</title>
        <authorList>
            <person name="Varga T."/>
            <person name="Krizsan K."/>
            <person name="Foldi C."/>
            <person name="Dima B."/>
            <person name="Sanchez-Garcia M."/>
            <person name="Sanchez-Ramirez S."/>
            <person name="Szollosi G.J."/>
            <person name="Szarkandi J.G."/>
            <person name="Papp V."/>
            <person name="Albert L."/>
            <person name="Andreopoulos W."/>
            <person name="Angelini C."/>
            <person name="Antonin V."/>
            <person name="Barry K.W."/>
            <person name="Bougher N.L."/>
            <person name="Buchanan P."/>
            <person name="Buyck B."/>
            <person name="Bense V."/>
            <person name="Catcheside P."/>
            <person name="Chovatia M."/>
            <person name="Cooper J."/>
            <person name="Damon W."/>
            <person name="Desjardin D."/>
            <person name="Finy P."/>
            <person name="Geml J."/>
            <person name="Haridas S."/>
            <person name="Hughes K."/>
            <person name="Justo A."/>
            <person name="Karasinski D."/>
            <person name="Kautmanova I."/>
            <person name="Kiss B."/>
            <person name="Kocsube S."/>
            <person name="Kotiranta H."/>
            <person name="LaButti K.M."/>
            <person name="Lechner B.E."/>
            <person name="Liimatainen K."/>
            <person name="Lipzen A."/>
            <person name="Lukacs Z."/>
            <person name="Mihaltcheva S."/>
            <person name="Morgado L.N."/>
            <person name="Niskanen T."/>
            <person name="Noordeloos M.E."/>
            <person name="Ohm R.A."/>
            <person name="Ortiz-Santana B."/>
            <person name="Ovrebo C."/>
            <person name="Racz N."/>
            <person name="Riley R."/>
            <person name="Savchenko A."/>
            <person name="Shiryaev A."/>
            <person name="Soop K."/>
            <person name="Spirin V."/>
            <person name="Szebenyi C."/>
            <person name="Tomsovsky M."/>
            <person name="Tulloss R.E."/>
            <person name="Uehling J."/>
            <person name="Grigoriev I.V."/>
            <person name="Vagvolgyi C."/>
            <person name="Papp T."/>
            <person name="Martin F.M."/>
            <person name="Miettinen O."/>
            <person name="Hibbett D.S."/>
            <person name="Nagy L.G."/>
        </authorList>
    </citation>
    <scope>NUCLEOTIDE SEQUENCE [LARGE SCALE GENOMIC DNA]</scope>
    <source>
        <strain evidence="2 3">HHB13444</strain>
    </source>
</reference>
<protein>
    <submittedName>
        <fullName evidence="2">HET-domain-containing protein</fullName>
    </submittedName>
</protein>
<evidence type="ECO:0000313" key="3">
    <source>
        <dbReference type="Proteomes" id="UP000308197"/>
    </source>
</evidence>
<evidence type="ECO:0000259" key="1">
    <source>
        <dbReference type="Pfam" id="PF06985"/>
    </source>
</evidence>
<dbReference type="Pfam" id="PF06985">
    <property type="entry name" value="HET"/>
    <property type="match status" value="1"/>
</dbReference>
<dbReference type="Proteomes" id="UP000308197">
    <property type="component" value="Unassembled WGS sequence"/>
</dbReference>
<feature type="domain" description="Heterokaryon incompatibility" evidence="1">
    <location>
        <begin position="291"/>
        <end position="346"/>
    </location>
</feature>
<dbReference type="InParanoid" id="A0A5C3NPI4"/>
<sequence length="357" mass="38948">MADMRANLQGLRLAPTKQALIAPTARRGMVGESVCPVSRVPRLPYFCHGVLLNTPRLSYFGTLDSLSYFLHSSLQLSIPADGNIGSASGNSTASHTMRLIVTDTGQFVEINNPAQYVYAILSHTWDTDKPEQSFREVREIQSAVGIPILPESALDEEFFTRIIRASDSRSTSLRAESVLDEDVVESFVCSIVPPSGFPSSSASPETHALSPSCEKVRTAVTRWGKEMQRSVAPVIKALSHRARPLHTGPTSSTLDPSGSTKFMLASSVHPNATGVDLSSHVPTRLSILDQPRLSWKIKGACAVARAYGYRLVWIDSCCIEKESSAELSEAINSMFSWYRCATVCFAFIPDLPLDLVV</sequence>
<gene>
    <name evidence="2" type="ORF">K466DRAFT_668495</name>
</gene>
<dbReference type="STRING" id="1314778.A0A5C3NPI4"/>
<name>A0A5C3NPI4_9APHY</name>
<accession>A0A5C3NPI4</accession>
<keyword evidence="3" id="KW-1185">Reference proteome</keyword>